<dbReference type="KEGG" id="ehx:EMIHUDRAFT_114837"/>
<protein>
    <recommendedName>
        <fullName evidence="2">Guanylate-binding protein N-terminal domain-containing protein</fullName>
    </recommendedName>
</protein>
<organism evidence="3 4">
    <name type="scientific">Emiliania huxleyi (strain CCMP1516)</name>
    <dbReference type="NCBI Taxonomy" id="280463"/>
    <lineage>
        <taxon>Eukaryota</taxon>
        <taxon>Haptista</taxon>
        <taxon>Haptophyta</taxon>
        <taxon>Prymnesiophyceae</taxon>
        <taxon>Isochrysidales</taxon>
        <taxon>Noelaerhabdaceae</taxon>
        <taxon>Emiliania</taxon>
    </lineage>
</organism>
<proteinExistence type="predicted"/>
<dbReference type="InterPro" id="IPR015894">
    <property type="entry name" value="Guanylate-bd_N"/>
</dbReference>
<dbReference type="Gene3D" id="3.40.50.300">
    <property type="entry name" value="P-loop containing nucleotide triphosphate hydrolases"/>
    <property type="match status" value="1"/>
</dbReference>
<dbReference type="AlphaFoldDB" id="A0A0D3JTV7"/>
<dbReference type="PaxDb" id="2903-EOD26942"/>
<dbReference type="EnsemblProtists" id="EOD26942">
    <property type="protein sequence ID" value="EOD26942"/>
    <property type="gene ID" value="EMIHUDRAFT_114837"/>
</dbReference>
<dbReference type="SUPFAM" id="SSF52540">
    <property type="entry name" value="P-loop containing nucleoside triphosphate hydrolases"/>
    <property type="match status" value="1"/>
</dbReference>
<reference evidence="4" key="1">
    <citation type="journal article" date="2013" name="Nature">
        <title>Pan genome of the phytoplankton Emiliania underpins its global distribution.</title>
        <authorList>
            <person name="Read B.A."/>
            <person name="Kegel J."/>
            <person name="Klute M.J."/>
            <person name="Kuo A."/>
            <person name="Lefebvre S.C."/>
            <person name="Maumus F."/>
            <person name="Mayer C."/>
            <person name="Miller J."/>
            <person name="Monier A."/>
            <person name="Salamov A."/>
            <person name="Young J."/>
            <person name="Aguilar M."/>
            <person name="Claverie J.M."/>
            <person name="Frickenhaus S."/>
            <person name="Gonzalez K."/>
            <person name="Herman E.K."/>
            <person name="Lin Y.C."/>
            <person name="Napier J."/>
            <person name="Ogata H."/>
            <person name="Sarno A.F."/>
            <person name="Shmutz J."/>
            <person name="Schroeder D."/>
            <person name="de Vargas C."/>
            <person name="Verret F."/>
            <person name="von Dassow P."/>
            <person name="Valentin K."/>
            <person name="Van de Peer Y."/>
            <person name="Wheeler G."/>
            <person name="Dacks J.B."/>
            <person name="Delwiche C.F."/>
            <person name="Dyhrman S.T."/>
            <person name="Glockner G."/>
            <person name="John U."/>
            <person name="Richards T."/>
            <person name="Worden A.Z."/>
            <person name="Zhang X."/>
            <person name="Grigoriev I.V."/>
            <person name="Allen A.E."/>
            <person name="Bidle K."/>
            <person name="Borodovsky M."/>
            <person name="Bowler C."/>
            <person name="Brownlee C."/>
            <person name="Cock J.M."/>
            <person name="Elias M."/>
            <person name="Gladyshev V.N."/>
            <person name="Groth M."/>
            <person name="Guda C."/>
            <person name="Hadaegh A."/>
            <person name="Iglesias-Rodriguez M.D."/>
            <person name="Jenkins J."/>
            <person name="Jones B.M."/>
            <person name="Lawson T."/>
            <person name="Leese F."/>
            <person name="Lindquist E."/>
            <person name="Lobanov A."/>
            <person name="Lomsadze A."/>
            <person name="Malik S.B."/>
            <person name="Marsh M.E."/>
            <person name="Mackinder L."/>
            <person name="Mock T."/>
            <person name="Mueller-Roeber B."/>
            <person name="Pagarete A."/>
            <person name="Parker M."/>
            <person name="Probert I."/>
            <person name="Quesneville H."/>
            <person name="Raines C."/>
            <person name="Rensing S.A."/>
            <person name="Riano-Pachon D.M."/>
            <person name="Richier S."/>
            <person name="Rokitta S."/>
            <person name="Shiraiwa Y."/>
            <person name="Soanes D.M."/>
            <person name="van der Giezen M."/>
            <person name="Wahlund T.M."/>
            <person name="Williams B."/>
            <person name="Wilson W."/>
            <person name="Wolfe G."/>
            <person name="Wurch L.L."/>
        </authorList>
    </citation>
    <scope>NUCLEOTIDE SEQUENCE</scope>
</reference>
<feature type="domain" description="Guanylate-binding protein N-terminal" evidence="2">
    <location>
        <begin position="4"/>
        <end position="97"/>
    </location>
</feature>
<reference evidence="3" key="2">
    <citation type="submission" date="2024-10" db="UniProtKB">
        <authorList>
            <consortium name="EnsemblProtists"/>
        </authorList>
    </citation>
    <scope>IDENTIFICATION</scope>
</reference>
<name>A0A0D3JTV7_EMIH1</name>
<dbReference type="HOGENOM" id="CLU_676928_0_0_1"/>
<dbReference type="Pfam" id="PF02263">
    <property type="entry name" value="GBP"/>
    <property type="match status" value="1"/>
</dbReference>
<dbReference type="GO" id="GO:0005525">
    <property type="term" value="F:GTP binding"/>
    <property type="evidence" value="ECO:0007669"/>
    <property type="project" value="InterPro"/>
</dbReference>
<keyword evidence="4" id="KW-1185">Reference proteome</keyword>
<evidence type="ECO:0000259" key="2">
    <source>
        <dbReference type="Pfam" id="PF02263"/>
    </source>
</evidence>
<dbReference type="Proteomes" id="UP000013827">
    <property type="component" value="Unassembled WGS sequence"/>
</dbReference>
<dbReference type="OMA" id="CQPHLER"/>
<evidence type="ECO:0000313" key="3">
    <source>
        <dbReference type="EnsemblProtists" id="EOD26942"/>
    </source>
</evidence>
<dbReference type="PANTHER" id="PTHR10751">
    <property type="entry name" value="GUANYLATE BINDING PROTEIN"/>
    <property type="match status" value="1"/>
</dbReference>
<accession>A0A0D3JTV7</accession>
<dbReference type="GeneID" id="17272487"/>
<sequence length="407" mass="41871">MQALQPEALDYVAGLRGPVAVVAAIGQYRSGKSFLLNQLMRLNCSEGFQDTFIDMSGTGGTRRPKECATVLFLDTEGFEGTGKAAAYDDRIFAFAALSAAARADIAKLAFAAQLASEFWRRTSGEAGGGGGGEGEGGGGEGSDSGDGGGGEEGGGKGRGAARRRRAGQLNAIRRTLRSFGGMRGLGLPQPHPSRTSLCDLPPDQLAAEYRAGMQVVREWVGSVAQRRRRRAPAAEAEAEAEEAEEAEAAERAVASRVGTTAADAMAMANGNGRVWGSGKELAGAVRKLVEALNANAIPTAGSVIDSFNNEATPRVFGGGAGGRLAAADVAAVRKAAGGSGCVGPAAAEYHERLALEAGKGEEEFNARFHGQLSHALFLLCVGGILTFCDVAASFRYVAASSPSATWP</sequence>
<dbReference type="STRING" id="2903.R1CW96"/>
<dbReference type="RefSeq" id="XP_005779371.1">
    <property type="nucleotide sequence ID" value="XM_005779314.1"/>
</dbReference>
<evidence type="ECO:0000313" key="4">
    <source>
        <dbReference type="Proteomes" id="UP000013827"/>
    </source>
</evidence>
<dbReference type="eggNOG" id="KOG2037">
    <property type="taxonomic scope" value="Eukaryota"/>
</dbReference>
<dbReference type="InterPro" id="IPR027417">
    <property type="entry name" value="P-loop_NTPase"/>
</dbReference>
<dbReference type="GO" id="GO:0003924">
    <property type="term" value="F:GTPase activity"/>
    <property type="evidence" value="ECO:0007669"/>
    <property type="project" value="InterPro"/>
</dbReference>
<evidence type="ECO:0000256" key="1">
    <source>
        <dbReference type="SAM" id="MobiDB-lite"/>
    </source>
</evidence>
<feature type="compositionally biased region" description="Gly residues" evidence="1">
    <location>
        <begin position="125"/>
        <end position="158"/>
    </location>
</feature>
<feature type="region of interest" description="Disordered" evidence="1">
    <location>
        <begin position="123"/>
        <end position="165"/>
    </location>
</feature>